<name>A0A4S3TQZ2_9EURY</name>
<dbReference type="OrthoDB" id="2572at2157"/>
<dbReference type="Proteomes" id="UP000318864">
    <property type="component" value="Unassembled WGS sequence"/>
</dbReference>
<dbReference type="EMBL" id="RBZW01000016">
    <property type="protein sequence ID" value="THE65733.1"/>
    <property type="molecule type" value="Genomic_DNA"/>
</dbReference>
<dbReference type="PROSITE" id="PS51257">
    <property type="entry name" value="PROKAR_LIPOPROTEIN"/>
    <property type="match status" value="1"/>
</dbReference>
<gene>
    <name evidence="1" type="ORF">D8Y22_06070</name>
</gene>
<dbReference type="AlphaFoldDB" id="A0A4S3TQZ2"/>
<comment type="caution">
    <text evidence="1">The sequence shown here is derived from an EMBL/GenBank/DDBJ whole genome shotgun (WGS) entry which is preliminary data.</text>
</comment>
<sequence length="150" mass="17403">MYRRQVLLGTGAVVSLAGCLSDDSEIDEMERGRIEIVIDDEPVDLEADRFQSEHAEEYSIDFHFHEFDEFWYMEGEKRVTFAEAIDLIPHFEYATDEGEHVLTYDGTTYDTNHSEIHISFFHNDDPVDPTEQLLYNGDELLVEVETDGME</sequence>
<protein>
    <submittedName>
        <fullName evidence="1">Uncharacterized protein</fullName>
    </submittedName>
</protein>
<evidence type="ECO:0000313" key="1">
    <source>
        <dbReference type="EMBL" id="THE65733.1"/>
    </source>
</evidence>
<reference evidence="1 2" key="1">
    <citation type="submission" date="2018-10" db="EMBL/GenBank/DDBJ databases">
        <title>Natronolimnobius sp. XQ-INN 246 isolated from Inner Mongolia Autonomous Region of China.</title>
        <authorList>
            <person name="Xue Q."/>
        </authorList>
    </citation>
    <scope>NUCLEOTIDE SEQUENCE [LARGE SCALE GENOMIC DNA]</scope>
    <source>
        <strain evidence="1 2">XQ-INN 246</strain>
    </source>
</reference>
<accession>A0A4S3TQZ2</accession>
<proteinExistence type="predicted"/>
<dbReference type="RefSeq" id="WP_141463808.1">
    <property type="nucleotide sequence ID" value="NZ_RBZW01000016.1"/>
</dbReference>
<organism evidence="1 2">
    <name type="scientific">Salinadaptatus halalkaliphilus</name>
    <dbReference type="NCBI Taxonomy" id="2419781"/>
    <lineage>
        <taxon>Archaea</taxon>
        <taxon>Methanobacteriati</taxon>
        <taxon>Methanobacteriota</taxon>
        <taxon>Stenosarchaea group</taxon>
        <taxon>Halobacteria</taxon>
        <taxon>Halobacteriales</taxon>
        <taxon>Natrialbaceae</taxon>
        <taxon>Salinadaptatus</taxon>
    </lineage>
</organism>
<keyword evidence="2" id="KW-1185">Reference proteome</keyword>
<evidence type="ECO:0000313" key="2">
    <source>
        <dbReference type="Proteomes" id="UP000318864"/>
    </source>
</evidence>